<dbReference type="Pfam" id="PF01432">
    <property type="entry name" value="Peptidase_M3"/>
    <property type="match status" value="1"/>
</dbReference>
<evidence type="ECO:0000256" key="10">
    <source>
        <dbReference type="SAM" id="Coils"/>
    </source>
</evidence>
<dbReference type="Proteomes" id="UP000003374">
    <property type="component" value="Unassembled WGS sequence"/>
</dbReference>
<dbReference type="InterPro" id="IPR045090">
    <property type="entry name" value="Pept_M3A_M3B"/>
</dbReference>
<feature type="coiled-coil region" evidence="10">
    <location>
        <begin position="169"/>
        <end position="196"/>
    </location>
</feature>
<evidence type="ECO:0000256" key="2">
    <source>
        <dbReference type="ARBA" id="ARBA00022670"/>
    </source>
</evidence>
<dbReference type="Pfam" id="PF19310">
    <property type="entry name" value="TOP_N"/>
    <property type="match status" value="1"/>
</dbReference>
<comment type="similarity">
    <text evidence="1 9">Belongs to the peptidase M3 family.</text>
</comment>
<proteinExistence type="inferred from homology"/>
<feature type="domain" description="Oligopeptidase A N-terminal" evidence="12">
    <location>
        <begin position="48"/>
        <end position="167"/>
    </location>
</feature>
<dbReference type="Gene3D" id="1.10.1370.40">
    <property type="match status" value="1"/>
</dbReference>
<dbReference type="SUPFAM" id="SSF55486">
    <property type="entry name" value="Metalloproteases ('zincins'), catalytic domain"/>
    <property type="match status" value="1"/>
</dbReference>
<dbReference type="PANTHER" id="PTHR11804:SF84">
    <property type="entry name" value="SACCHAROLYSIN"/>
    <property type="match status" value="1"/>
</dbReference>
<dbReference type="FunFam" id="3.40.390.10:FF:000009">
    <property type="entry name" value="Oligopeptidase A"/>
    <property type="match status" value="1"/>
</dbReference>
<evidence type="ECO:0000256" key="9">
    <source>
        <dbReference type="RuleBase" id="RU003435"/>
    </source>
</evidence>
<dbReference type="GO" id="GO:0006508">
    <property type="term" value="P:proteolysis"/>
    <property type="evidence" value="ECO:0007669"/>
    <property type="project" value="UniProtKB-KW"/>
</dbReference>
<dbReference type="MEROPS" id="M03.004"/>
<dbReference type="InterPro" id="IPR034005">
    <property type="entry name" value="M3A_DCP"/>
</dbReference>
<comment type="catalytic activity">
    <reaction evidence="7">
        <text>Hydrolysis of oligopeptides, with broad specificity. Gly or Ala commonly occur as P1 or P1' residues, but more distant residues are also important, as is shown by the fact that Z-Gly-Pro-Gly-|-Gly-Pro-Ala is cleaved, but not Z-(Gly)(5).</text>
        <dbReference type="EC" id="3.4.24.70"/>
    </reaction>
</comment>
<sequence>MGNNRVRYRIHSRTSKAVAINNPVLDTEGLPRFTAIRAEHIEPAIDEILADNRRQVEAILASAVPQPTWKNLIEPLEAINDRLRKAWSPVAHMNAVVNNEALRAAYNACLPKLSEYYTELAQNARLFRALGTLRDSATFSRLDRAQQQTIDHALRDFRLAGVALPAREKARFKANAQRLAELAARFEDNLLDATNNWQKLLTDPARLAGLPEAARYTARQAAARAGEQGWRLALDFPTYHAVMTYAEDRALRHELYEAWNTRASDAGPDAHRWDNHPVMEEILALRGEQARLLGLRNYAELSLQTKMAPSTDAVLEFLEDLARRSRPQALAELAELQRCARDAYGLDSLEAWDIGFYSEQLRRRRFQLSAEDLRPYFPIDGVLAGLFAIVERLYGIRIAARGGVETWHPDVRFYEIRDAEGLLRGQFYTDLYARANKRGGAWMDECRVRWRRAEGLQTPVAYLTCNFTPPAQEAPARLSHEEVLTLFHEFGHGLHHMLTRVDWPGVSGINGVPWDAVELPSQFMENWAWERPALELFARHYESGAALPAEFFQQLKAGRNFQSAMQMVRQLELALFDFRLHLEPQPPTAARIYQLLDEVRERVAVLKPPTFNRFPCNFAHVFAGGYAAGYYSYKWAEVLSADAYARFEEEGLFNPQTGRAFLESILEKGGSEDAMTLFEAFRGRKPSIEPLLHHSGLTA</sequence>
<comment type="caution">
    <text evidence="13">The sequence shown here is derived from an EMBL/GenBank/DDBJ whole genome shotgun (WGS) entry which is preliminary data.</text>
</comment>
<keyword evidence="6 9" id="KW-0482">Metalloprotease</keyword>
<dbReference type="STRING" id="314278.NB231_08858"/>
<evidence type="ECO:0000256" key="8">
    <source>
        <dbReference type="ARBA" id="ARBA00026100"/>
    </source>
</evidence>
<organism evidence="13 14">
    <name type="scientific">Nitrococcus mobilis Nb-231</name>
    <dbReference type="NCBI Taxonomy" id="314278"/>
    <lineage>
        <taxon>Bacteria</taxon>
        <taxon>Pseudomonadati</taxon>
        <taxon>Pseudomonadota</taxon>
        <taxon>Gammaproteobacteria</taxon>
        <taxon>Chromatiales</taxon>
        <taxon>Ectothiorhodospiraceae</taxon>
        <taxon>Nitrococcus</taxon>
    </lineage>
</organism>
<evidence type="ECO:0000256" key="5">
    <source>
        <dbReference type="ARBA" id="ARBA00022833"/>
    </source>
</evidence>
<keyword evidence="4 9" id="KW-0378">Hydrolase</keyword>
<dbReference type="InterPro" id="IPR024077">
    <property type="entry name" value="Neurolysin/TOP_dom2"/>
</dbReference>
<accession>A4BVQ6</accession>
<protein>
    <recommendedName>
        <fullName evidence="8">oligopeptidase A</fullName>
        <ecNumber evidence="8">3.4.24.70</ecNumber>
    </recommendedName>
</protein>
<dbReference type="Gene3D" id="1.10.1370.10">
    <property type="entry name" value="Neurolysin, domain 3"/>
    <property type="match status" value="1"/>
</dbReference>
<keyword evidence="2 9" id="KW-0645">Protease</keyword>
<evidence type="ECO:0000256" key="7">
    <source>
        <dbReference type="ARBA" id="ARBA00024603"/>
    </source>
</evidence>
<evidence type="ECO:0000256" key="6">
    <source>
        <dbReference type="ARBA" id="ARBA00023049"/>
    </source>
</evidence>
<evidence type="ECO:0000256" key="4">
    <source>
        <dbReference type="ARBA" id="ARBA00022801"/>
    </source>
</evidence>
<evidence type="ECO:0000313" key="14">
    <source>
        <dbReference type="Proteomes" id="UP000003374"/>
    </source>
</evidence>
<evidence type="ECO:0000256" key="3">
    <source>
        <dbReference type="ARBA" id="ARBA00022723"/>
    </source>
</evidence>
<reference evidence="13 14" key="1">
    <citation type="submission" date="2006-02" db="EMBL/GenBank/DDBJ databases">
        <authorList>
            <person name="Waterbury J."/>
            <person name="Ferriera S."/>
            <person name="Johnson J."/>
            <person name="Kravitz S."/>
            <person name="Halpern A."/>
            <person name="Remington K."/>
            <person name="Beeson K."/>
            <person name="Tran B."/>
            <person name="Rogers Y.-H."/>
            <person name="Friedman R."/>
            <person name="Venter J.C."/>
        </authorList>
    </citation>
    <scope>NUCLEOTIDE SEQUENCE [LARGE SCALE GENOMIC DNA]</scope>
    <source>
        <strain evidence="13 14">Nb-231</strain>
    </source>
</reference>
<dbReference type="CDD" id="cd06456">
    <property type="entry name" value="M3A_DCP"/>
    <property type="match status" value="1"/>
</dbReference>
<dbReference type="PANTHER" id="PTHR11804">
    <property type="entry name" value="PROTEASE M3 THIMET OLIGOPEPTIDASE-RELATED"/>
    <property type="match status" value="1"/>
</dbReference>
<dbReference type="EMBL" id="AAOF01000030">
    <property type="protein sequence ID" value="EAR20209.1"/>
    <property type="molecule type" value="Genomic_DNA"/>
</dbReference>
<dbReference type="eggNOG" id="COG0339">
    <property type="taxonomic scope" value="Bacteria"/>
</dbReference>
<name>A4BVQ6_9GAMM</name>
<keyword evidence="5 9" id="KW-0862">Zinc</keyword>
<evidence type="ECO:0000259" key="12">
    <source>
        <dbReference type="Pfam" id="PF19310"/>
    </source>
</evidence>
<dbReference type="AlphaFoldDB" id="A4BVQ6"/>
<evidence type="ECO:0000313" key="13">
    <source>
        <dbReference type="EMBL" id="EAR20209.1"/>
    </source>
</evidence>
<keyword evidence="10" id="KW-0175">Coiled coil</keyword>
<dbReference type="EC" id="3.4.24.70" evidence="8"/>
<dbReference type="InterPro" id="IPR045666">
    <property type="entry name" value="OpdA_N"/>
</dbReference>
<dbReference type="GO" id="GO:0006518">
    <property type="term" value="P:peptide metabolic process"/>
    <property type="evidence" value="ECO:0007669"/>
    <property type="project" value="TreeGrafter"/>
</dbReference>
<dbReference type="GO" id="GO:0005829">
    <property type="term" value="C:cytosol"/>
    <property type="evidence" value="ECO:0007669"/>
    <property type="project" value="UniProtKB-ARBA"/>
</dbReference>
<dbReference type="Gene3D" id="3.40.390.10">
    <property type="entry name" value="Collagenase (Catalytic Domain)"/>
    <property type="match status" value="1"/>
</dbReference>
<evidence type="ECO:0000259" key="11">
    <source>
        <dbReference type="Pfam" id="PF01432"/>
    </source>
</evidence>
<dbReference type="HOGENOM" id="CLU_001805_4_1_6"/>
<comment type="cofactor">
    <cofactor evidence="9">
        <name>Zn(2+)</name>
        <dbReference type="ChEBI" id="CHEBI:29105"/>
    </cofactor>
    <text evidence="9">Binds 1 zinc ion.</text>
</comment>
<dbReference type="GO" id="GO:0046872">
    <property type="term" value="F:metal ion binding"/>
    <property type="evidence" value="ECO:0007669"/>
    <property type="project" value="UniProtKB-UniRule"/>
</dbReference>
<keyword evidence="3 9" id="KW-0479">Metal-binding</keyword>
<gene>
    <name evidence="13" type="ORF">NB231_08858</name>
</gene>
<dbReference type="InterPro" id="IPR024079">
    <property type="entry name" value="MetalloPept_cat_dom_sf"/>
</dbReference>
<feature type="domain" description="Peptidase M3A/M3B catalytic" evidence="11">
    <location>
        <begin position="242"/>
        <end position="696"/>
    </location>
</feature>
<keyword evidence="14" id="KW-1185">Reference proteome</keyword>
<evidence type="ECO:0000256" key="1">
    <source>
        <dbReference type="ARBA" id="ARBA00006040"/>
    </source>
</evidence>
<dbReference type="GO" id="GO:0004222">
    <property type="term" value="F:metalloendopeptidase activity"/>
    <property type="evidence" value="ECO:0007669"/>
    <property type="project" value="UniProtKB-EC"/>
</dbReference>
<dbReference type="InterPro" id="IPR001567">
    <property type="entry name" value="Pept_M3A_M3B_dom"/>
</dbReference>